<keyword evidence="6" id="KW-0812">Transmembrane</keyword>
<sequence>MKFLEKLTSKKGQIAMEIGILVAAAVAVAAIAAYFYATNVSNTGKQITNSTNQTTQALADAISDATSQMSNITD</sequence>
<evidence type="ECO:0000256" key="5">
    <source>
        <dbReference type="ARBA" id="ARBA00023263"/>
    </source>
</evidence>
<organism evidence="7 8">
    <name type="scientific">Methanococcus maripaludis</name>
    <name type="common">Methanococcus deltae</name>
    <dbReference type="NCBI Taxonomy" id="39152"/>
    <lineage>
        <taxon>Archaea</taxon>
        <taxon>Methanobacteriati</taxon>
        <taxon>Methanobacteriota</taxon>
        <taxon>Methanomada group</taxon>
        <taxon>Methanococci</taxon>
        <taxon>Methanococcales</taxon>
        <taxon>Methanococcaceae</taxon>
        <taxon>Methanococcus</taxon>
    </lineage>
</organism>
<dbReference type="InterPro" id="IPR007166">
    <property type="entry name" value="Class3_signal_pept_motif"/>
</dbReference>
<keyword evidence="6" id="KW-0472">Membrane</keyword>
<comment type="subcellular location">
    <subcellularLocation>
        <location evidence="1">Cell surface</location>
    </subcellularLocation>
    <subcellularLocation>
        <location evidence="2">Fimbrium</location>
    </subcellularLocation>
    <subcellularLocation>
        <location evidence="3">Secreted</location>
    </subcellularLocation>
</comment>
<evidence type="ECO:0000256" key="2">
    <source>
        <dbReference type="ARBA" id="ARBA00004561"/>
    </source>
</evidence>
<evidence type="ECO:0000313" key="7">
    <source>
        <dbReference type="EMBL" id="MBA2847585.1"/>
    </source>
</evidence>
<evidence type="ECO:0000256" key="6">
    <source>
        <dbReference type="SAM" id="Phobius"/>
    </source>
</evidence>
<evidence type="ECO:0000256" key="4">
    <source>
        <dbReference type="ARBA" id="ARBA00022525"/>
    </source>
</evidence>
<dbReference type="GO" id="GO:0009986">
    <property type="term" value="C:cell surface"/>
    <property type="evidence" value="ECO:0007669"/>
    <property type="project" value="UniProtKB-SubCell"/>
</dbReference>
<feature type="transmembrane region" description="Helical" evidence="6">
    <location>
        <begin position="12"/>
        <end position="37"/>
    </location>
</feature>
<keyword evidence="6" id="KW-1133">Transmembrane helix</keyword>
<evidence type="ECO:0000256" key="3">
    <source>
        <dbReference type="ARBA" id="ARBA00004613"/>
    </source>
</evidence>
<gene>
    <name evidence="7" type="ORF">HNP88_001769</name>
</gene>
<dbReference type="RefSeq" id="WP_181492647.1">
    <property type="nucleotide sequence ID" value="NZ_JACDUJ010000001.1"/>
</dbReference>
<proteinExistence type="predicted"/>
<dbReference type="EMBL" id="JACDUJ010000001">
    <property type="protein sequence ID" value="MBA2847585.1"/>
    <property type="molecule type" value="Genomic_DNA"/>
</dbReference>
<dbReference type="AlphaFoldDB" id="A0A7J9NQ59"/>
<name>A0A7J9NQ59_METMI</name>
<reference evidence="7 8" key="1">
    <citation type="submission" date="2020-07" db="EMBL/GenBank/DDBJ databases">
        <title>Genomic Encyclopedia of Type Strains, Phase IV (KMG-V): Genome sequencing to study the core and pangenomes of soil and plant-associated prokaryotes.</title>
        <authorList>
            <person name="Whitman W."/>
        </authorList>
    </citation>
    <scope>NUCLEOTIDE SEQUENCE [LARGE SCALE GENOMIC DNA]</scope>
    <source>
        <strain evidence="7 8">A5</strain>
    </source>
</reference>
<evidence type="ECO:0000256" key="1">
    <source>
        <dbReference type="ARBA" id="ARBA00004241"/>
    </source>
</evidence>
<comment type="caution">
    <text evidence="7">The sequence shown here is derived from an EMBL/GenBank/DDBJ whole genome shotgun (WGS) entry which is preliminary data.</text>
</comment>
<keyword evidence="5" id="KW-0281">Fimbrium</keyword>
<dbReference type="GO" id="GO:0005576">
    <property type="term" value="C:extracellular region"/>
    <property type="evidence" value="ECO:0007669"/>
    <property type="project" value="UniProtKB-SubCell"/>
</dbReference>
<keyword evidence="4" id="KW-0964">Secreted</keyword>
<dbReference type="Proteomes" id="UP000571854">
    <property type="component" value="Unassembled WGS sequence"/>
</dbReference>
<accession>A0A7J9NQ59</accession>
<protein>
    <submittedName>
        <fullName evidence="7">Uncharacterized protein (UPF0333 family)</fullName>
    </submittedName>
</protein>
<dbReference type="Pfam" id="PF04021">
    <property type="entry name" value="Class_IIIsignal"/>
    <property type="match status" value="1"/>
</dbReference>
<evidence type="ECO:0000313" key="8">
    <source>
        <dbReference type="Proteomes" id="UP000571854"/>
    </source>
</evidence>